<evidence type="ECO:0000256" key="1">
    <source>
        <dbReference type="SAM" id="MobiDB-lite"/>
    </source>
</evidence>
<name>A0AAX4PAW8_9CHLO</name>
<gene>
    <name evidence="2" type="ORF">HKI87_07g46820</name>
</gene>
<reference evidence="2 3" key="1">
    <citation type="submission" date="2024-03" db="EMBL/GenBank/DDBJ databases">
        <title>Complete genome sequence of the green alga Chloropicon roscoffensis RCC1871.</title>
        <authorList>
            <person name="Lemieux C."/>
            <person name="Pombert J.-F."/>
            <person name="Otis C."/>
            <person name="Turmel M."/>
        </authorList>
    </citation>
    <scope>NUCLEOTIDE SEQUENCE [LARGE SCALE GENOMIC DNA]</scope>
    <source>
        <strain evidence="2 3">RCC1871</strain>
    </source>
</reference>
<organism evidence="2 3">
    <name type="scientific">Chloropicon roscoffensis</name>
    <dbReference type="NCBI Taxonomy" id="1461544"/>
    <lineage>
        <taxon>Eukaryota</taxon>
        <taxon>Viridiplantae</taxon>
        <taxon>Chlorophyta</taxon>
        <taxon>Chloropicophyceae</taxon>
        <taxon>Chloropicales</taxon>
        <taxon>Chloropicaceae</taxon>
        <taxon>Chloropicon</taxon>
    </lineage>
</organism>
<dbReference type="EMBL" id="CP151507">
    <property type="protein sequence ID" value="WZN63137.1"/>
    <property type="molecule type" value="Genomic_DNA"/>
</dbReference>
<feature type="compositionally biased region" description="Basic and acidic residues" evidence="1">
    <location>
        <begin position="1"/>
        <end position="13"/>
    </location>
</feature>
<keyword evidence="3" id="KW-1185">Reference proteome</keyword>
<feature type="compositionally biased region" description="Low complexity" evidence="1">
    <location>
        <begin position="76"/>
        <end position="105"/>
    </location>
</feature>
<sequence>MAAPRDEKDEVSKTKFKAMLPSQYQTAGKKPTGGMRAENSTTFRFFGTGDAGEKPGTTARSALASCLDEASDMVQKLSTSSLSRSKSGTGPRSPSRPPARAATRPQPQPPQFFSHNKEKSVDAYFSSKLSKSIESLTQSTDSLRLSKSSNAPSKTLGRTAIPAIAIDPPHPDRRCVPSRSPPLQGLLLKCKCRRFKVGKAESRYPSDVRFFDDRIEYCFVRESQFGKDHIAMVMYYRDMVAAKLSSQRGSFVYKIPRHLHHYFQDYEPENEHHVMVVKFDRQSEMDKFRDEVLPLIQGSIVQGT</sequence>
<feature type="region of interest" description="Disordered" evidence="1">
    <location>
        <begin position="73"/>
        <end position="117"/>
    </location>
</feature>
<evidence type="ECO:0000313" key="3">
    <source>
        <dbReference type="Proteomes" id="UP001472866"/>
    </source>
</evidence>
<dbReference type="AlphaFoldDB" id="A0AAX4PAW8"/>
<evidence type="ECO:0000313" key="2">
    <source>
        <dbReference type="EMBL" id="WZN63137.1"/>
    </source>
</evidence>
<proteinExistence type="predicted"/>
<protein>
    <submittedName>
        <fullName evidence="2">Uncharacterized protein</fullName>
    </submittedName>
</protein>
<feature type="region of interest" description="Disordered" evidence="1">
    <location>
        <begin position="1"/>
        <end position="58"/>
    </location>
</feature>
<accession>A0AAX4PAW8</accession>
<dbReference type="Proteomes" id="UP001472866">
    <property type="component" value="Chromosome 07"/>
</dbReference>